<evidence type="ECO:0000256" key="1">
    <source>
        <dbReference type="SAM" id="MobiDB-lite"/>
    </source>
</evidence>
<sequence>MSQTCSRPVHHFKSTKPPTGTTRQAPSLVIAAVSRRHRLRSPQGSSTAAPPSSPSLACQRPATSRLPHICSTVPRTRRGCWDPVPTSPPPPAQRSQRCRGSCRLSAALPRSRCPPRMSFPVSSPRPLSGGRPGRGG</sequence>
<evidence type="ECO:0000313" key="2">
    <source>
        <dbReference type="EMBL" id="JAD49499.1"/>
    </source>
</evidence>
<reference evidence="2" key="1">
    <citation type="submission" date="2014-09" db="EMBL/GenBank/DDBJ databases">
        <authorList>
            <person name="Magalhaes I.L.F."/>
            <person name="Oliveira U."/>
            <person name="Santos F.R."/>
            <person name="Vidigal T.H.D.A."/>
            <person name="Brescovit A.D."/>
            <person name="Santos A.J."/>
        </authorList>
    </citation>
    <scope>NUCLEOTIDE SEQUENCE</scope>
    <source>
        <tissue evidence="2">Shoot tissue taken approximately 20 cm above the soil surface</tissue>
    </source>
</reference>
<feature type="compositionally biased region" description="Polar residues" evidence="1">
    <location>
        <begin position="16"/>
        <end position="25"/>
    </location>
</feature>
<feature type="compositionally biased region" description="Low complexity" evidence="1">
    <location>
        <begin position="41"/>
        <end position="57"/>
    </location>
</feature>
<organism evidence="2">
    <name type="scientific">Arundo donax</name>
    <name type="common">Giant reed</name>
    <name type="synonym">Donax arundinaceus</name>
    <dbReference type="NCBI Taxonomy" id="35708"/>
    <lineage>
        <taxon>Eukaryota</taxon>
        <taxon>Viridiplantae</taxon>
        <taxon>Streptophyta</taxon>
        <taxon>Embryophyta</taxon>
        <taxon>Tracheophyta</taxon>
        <taxon>Spermatophyta</taxon>
        <taxon>Magnoliopsida</taxon>
        <taxon>Liliopsida</taxon>
        <taxon>Poales</taxon>
        <taxon>Poaceae</taxon>
        <taxon>PACMAD clade</taxon>
        <taxon>Arundinoideae</taxon>
        <taxon>Arundineae</taxon>
        <taxon>Arundo</taxon>
    </lineage>
</organism>
<name>A0A0A9ACY1_ARUDO</name>
<reference evidence="2" key="2">
    <citation type="journal article" date="2015" name="Data Brief">
        <title>Shoot transcriptome of the giant reed, Arundo donax.</title>
        <authorList>
            <person name="Barrero R.A."/>
            <person name="Guerrero F.D."/>
            <person name="Moolhuijzen P."/>
            <person name="Goolsby J.A."/>
            <person name="Tidwell J."/>
            <person name="Bellgard S.E."/>
            <person name="Bellgard M.I."/>
        </authorList>
    </citation>
    <scope>NUCLEOTIDE SEQUENCE</scope>
    <source>
        <tissue evidence="2">Shoot tissue taken approximately 20 cm above the soil surface</tissue>
    </source>
</reference>
<dbReference type="EMBL" id="GBRH01248396">
    <property type="protein sequence ID" value="JAD49499.1"/>
    <property type="molecule type" value="Transcribed_RNA"/>
</dbReference>
<feature type="region of interest" description="Disordered" evidence="1">
    <location>
        <begin position="1"/>
        <end position="136"/>
    </location>
</feature>
<proteinExistence type="predicted"/>
<dbReference type="AlphaFoldDB" id="A0A0A9ACY1"/>
<accession>A0A0A9ACY1</accession>
<protein>
    <submittedName>
        <fullName evidence="2">Uncharacterized protein</fullName>
    </submittedName>
</protein>